<protein>
    <submittedName>
        <fullName evidence="2">Uncharacterized protein</fullName>
    </submittedName>
</protein>
<evidence type="ECO:0000313" key="3">
    <source>
        <dbReference type="Proteomes" id="UP000199308"/>
    </source>
</evidence>
<name>A0A1I0EVE9_THASX</name>
<dbReference type="AlphaFoldDB" id="A0A1I0EVE9"/>
<proteinExistence type="predicted"/>
<dbReference type="STRING" id="349064.SAMN05660429_01961"/>
<feature type="transmembrane region" description="Helical" evidence="1">
    <location>
        <begin position="63"/>
        <end position="83"/>
    </location>
</feature>
<sequence length="318" mass="36151">MLTSLKKTIDGRFESWLKRRVPQSSRHQLSSKNIFIFPSGFGFSYLALVILIFLLGTNYQNNIIVLFSYLMLSLFLTCMFATFNNMAKLSLEFVNAPLLEANKKGNVTFKALSANAKQGIRASFREQSQSIAFDLHDQEHTTIEIPVEVNERGEHIAQRVKLYSRYPLGLFNCWSYLAYPIQLIVFPEPIEPSMANFSNSLEEAEQGKGRQVKQSDEFYQFKAYEQGMPLTHVAWKQVAKGGDWQVRENQSLSGNDDWITLDSVEAGHIEAKLAKMTYLVIDKTRKGHAFGFRLGETILAVQSGEQHLQACLTAIARY</sequence>
<dbReference type="PANTHER" id="PTHR34351:SF1">
    <property type="entry name" value="SLR1927 PROTEIN"/>
    <property type="match status" value="1"/>
</dbReference>
<keyword evidence="1" id="KW-1133">Transmembrane helix</keyword>
<dbReference type="Proteomes" id="UP000199308">
    <property type="component" value="Unassembled WGS sequence"/>
</dbReference>
<dbReference type="RefSeq" id="WP_093329665.1">
    <property type="nucleotide sequence ID" value="NZ_AP027363.1"/>
</dbReference>
<evidence type="ECO:0000313" key="2">
    <source>
        <dbReference type="EMBL" id="SET49607.1"/>
    </source>
</evidence>
<keyword evidence="1" id="KW-0472">Membrane</keyword>
<keyword evidence="3" id="KW-1185">Reference proteome</keyword>
<feature type="transmembrane region" description="Helical" evidence="1">
    <location>
        <begin position="34"/>
        <end position="57"/>
    </location>
</feature>
<reference evidence="2 3" key="1">
    <citation type="submission" date="2016-10" db="EMBL/GenBank/DDBJ databases">
        <authorList>
            <person name="de Groot N.N."/>
        </authorList>
    </citation>
    <scope>NUCLEOTIDE SEQUENCE [LARGE SCALE GENOMIC DNA]</scope>
    <source>
        <strain evidence="2 3">DSM 19706</strain>
    </source>
</reference>
<dbReference type="OrthoDB" id="5298497at2"/>
<organism evidence="2 3">
    <name type="scientific">Thalassotalea agarivorans</name>
    <name type="common">Thalassomonas agarivorans</name>
    <dbReference type="NCBI Taxonomy" id="349064"/>
    <lineage>
        <taxon>Bacteria</taxon>
        <taxon>Pseudomonadati</taxon>
        <taxon>Pseudomonadota</taxon>
        <taxon>Gammaproteobacteria</taxon>
        <taxon>Alteromonadales</taxon>
        <taxon>Colwelliaceae</taxon>
        <taxon>Thalassotalea</taxon>
    </lineage>
</organism>
<evidence type="ECO:0000256" key="1">
    <source>
        <dbReference type="SAM" id="Phobius"/>
    </source>
</evidence>
<keyword evidence="1" id="KW-0812">Transmembrane</keyword>
<dbReference type="PANTHER" id="PTHR34351">
    <property type="entry name" value="SLR1927 PROTEIN-RELATED"/>
    <property type="match status" value="1"/>
</dbReference>
<dbReference type="EMBL" id="FOHK01000008">
    <property type="protein sequence ID" value="SET49607.1"/>
    <property type="molecule type" value="Genomic_DNA"/>
</dbReference>
<gene>
    <name evidence="2" type="ORF">SAMN05660429_01961</name>
</gene>
<accession>A0A1I0EVE9</accession>